<evidence type="ECO:0000313" key="3">
    <source>
        <dbReference type="Proteomes" id="UP000034108"/>
    </source>
</evidence>
<dbReference type="AlphaFoldDB" id="A0A0G0XQD8"/>
<name>A0A0G0XQD8_9BACT</name>
<evidence type="ECO:0008006" key="4">
    <source>
        <dbReference type="Google" id="ProtNLM"/>
    </source>
</evidence>
<feature type="transmembrane region" description="Helical" evidence="1">
    <location>
        <begin position="107"/>
        <end position="130"/>
    </location>
</feature>
<feature type="transmembrane region" description="Helical" evidence="1">
    <location>
        <begin position="136"/>
        <end position="154"/>
    </location>
</feature>
<keyword evidence="1" id="KW-1133">Transmembrane helix</keyword>
<feature type="transmembrane region" description="Helical" evidence="1">
    <location>
        <begin position="216"/>
        <end position="241"/>
    </location>
</feature>
<protein>
    <recommendedName>
        <fullName evidence="4">Glycerophosphoryl diester phosphodiesterase membrane domain-containing protein</fullName>
    </recommendedName>
</protein>
<dbReference type="EMBL" id="LCAV01000011">
    <property type="protein sequence ID" value="KKR99075.1"/>
    <property type="molecule type" value="Genomic_DNA"/>
</dbReference>
<feature type="transmembrane region" description="Helical" evidence="1">
    <location>
        <begin position="30"/>
        <end position="47"/>
    </location>
</feature>
<gene>
    <name evidence="2" type="ORF">UU49_C0011G0011</name>
</gene>
<dbReference type="Proteomes" id="UP000034108">
    <property type="component" value="Unassembled WGS sequence"/>
</dbReference>
<feature type="transmembrane region" description="Helical" evidence="1">
    <location>
        <begin position="175"/>
        <end position="196"/>
    </location>
</feature>
<evidence type="ECO:0000256" key="1">
    <source>
        <dbReference type="SAM" id="Phobius"/>
    </source>
</evidence>
<feature type="transmembrane region" description="Helical" evidence="1">
    <location>
        <begin position="62"/>
        <end position="86"/>
    </location>
</feature>
<organism evidence="2 3">
    <name type="scientific">Candidatus Magasanikbacteria bacterium GW2011_GWC2_41_17</name>
    <dbReference type="NCBI Taxonomy" id="1619048"/>
    <lineage>
        <taxon>Bacteria</taxon>
        <taxon>Candidatus Magasanikiibacteriota</taxon>
    </lineage>
</organism>
<sequence length="249" mass="28578">MTIFMLIQPVDILKKSWQIFKVNWQEFTKVTAWLVVLAVLSALLSYFDKVTLFMFVSYTFPIYLLISALVFVFGLWVNIVLARMIWSALHQLPLERRKLAHDSWRDTVSYLWVSILVGVIVTVGTILFIVPGVIFGIWYSFAALIFVLEGVKGYEALKKSKILVQGKFWLVVWRWAVPFFVYSLILVVIIGLPTLLVGALTQWDAFKDFTANNQPWWFQLIQSVVTVLTLPLSTGFGVVLYSSLKQEAK</sequence>
<keyword evidence="1" id="KW-0472">Membrane</keyword>
<comment type="caution">
    <text evidence="2">The sequence shown here is derived from an EMBL/GenBank/DDBJ whole genome shotgun (WGS) entry which is preliminary data.</text>
</comment>
<reference evidence="2 3" key="1">
    <citation type="journal article" date="2015" name="Nature">
        <title>rRNA introns, odd ribosomes, and small enigmatic genomes across a large radiation of phyla.</title>
        <authorList>
            <person name="Brown C.T."/>
            <person name="Hug L.A."/>
            <person name="Thomas B.C."/>
            <person name="Sharon I."/>
            <person name="Castelle C.J."/>
            <person name="Singh A."/>
            <person name="Wilkins M.J."/>
            <person name="Williams K.H."/>
            <person name="Banfield J.F."/>
        </authorList>
    </citation>
    <scope>NUCLEOTIDE SEQUENCE [LARGE SCALE GENOMIC DNA]</scope>
</reference>
<dbReference type="STRING" id="1619048.UU49_C0011G0011"/>
<keyword evidence="1" id="KW-0812">Transmembrane</keyword>
<proteinExistence type="predicted"/>
<evidence type="ECO:0000313" key="2">
    <source>
        <dbReference type="EMBL" id="KKR99075.1"/>
    </source>
</evidence>
<accession>A0A0G0XQD8</accession>